<dbReference type="OrthoDB" id="265044at2759"/>
<dbReference type="InterPro" id="IPR001806">
    <property type="entry name" value="Small_GTPase"/>
</dbReference>
<feature type="region of interest" description="Disordered" evidence="3">
    <location>
        <begin position="223"/>
        <end position="317"/>
    </location>
</feature>
<feature type="region of interest" description="Disordered" evidence="3">
    <location>
        <begin position="345"/>
        <end position="415"/>
    </location>
</feature>
<reference evidence="4" key="1">
    <citation type="submission" date="2021-01" db="UniProtKB">
        <authorList>
            <consortium name="EnsemblMetazoa"/>
        </authorList>
    </citation>
    <scope>IDENTIFICATION</scope>
</reference>
<name>A0A7M5WJJ1_9CNID</name>
<dbReference type="InterPro" id="IPR005225">
    <property type="entry name" value="Small_GTP-bd"/>
</dbReference>
<dbReference type="Pfam" id="PF00071">
    <property type="entry name" value="Ras"/>
    <property type="match status" value="1"/>
</dbReference>
<proteinExistence type="predicted"/>
<dbReference type="GO" id="GO:0003924">
    <property type="term" value="F:GTPase activity"/>
    <property type="evidence" value="ECO:0007669"/>
    <property type="project" value="InterPro"/>
</dbReference>
<dbReference type="PROSITE" id="PS51420">
    <property type="entry name" value="RHO"/>
    <property type="match status" value="1"/>
</dbReference>
<evidence type="ECO:0000256" key="1">
    <source>
        <dbReference type="ARBA" id="ARBA00022741"/>
    </source>
</evidence>
<organism evidence="4 5">
    <name type="scientific">Clytia hemisphaerica</name>
    <dbReference type="NCBI Taxonomy" id="252671"/>
    <lineage>
        <taxon>Eukaryota</taxon>
        <taxon>Metazoa</taxon>
        <taxon>Cnidaria</taxon>
        <taxon>Hydrozoa</taxon>
        <taxon>Hydroidolina</taxon>
        <taxon>Leptothecata</taxon>
        <taxon>Obeliida</taxon>
        <taxon>Clytiidae</taxon>
        <taxon>Clytia</taxon>
    </lineage>
</organism>
<protein>
    <submittedName>
        <fullName evidence="4">Uncharacterized protein</fullName>
    </submittedName>
</protein>
<keyword evidence="5" id="KW-1185">Reference proteome</keyword>
<dbReference type="PROSITE" id="PS51419">
    <property type="entry name" value="RAB"/>
    <property type="match status" value="1"/>
</dbReference>
<accession>A0A7M5WJJ1</accession>
<dbReference type="GO" id="GO:0016020">
    <property type="term" value="C:membrane"/>
    <property type="evidence" value="ECO:0007669"/>
    <property type="project" value="InterPro"/>
</dbReference>
<dbReference type="SMART" id="SM00174">
    <property type="entry name" value="RHO"/>
    <property type="match status" value="1"/>
</dbReference>
<feature type="compositionally biased region" description="Low complexity" evidence="3">
    <location>
        <begin position="289"/>
        <end position="300"/>
    </location>
</feature>
<dbReference type="InterPro" id="IPR027417">
    <property type="entry name" value="P-loop_NTPase"/>
</dbReference>
<dbReference type="PROSITE" id="PS51421">
    <property type="entry name" value="RAS"/>
    <property type="match status" value="1"/>
</dbReference>
<dbReference type="SUPFAM" id="SSF52540">
    <property type="entry name" value="P-loop containing nucleoside triphosphate hydrolases"/>
    <property type="match status" value="1"/>
</dbReference>
<evidence type="ECO:0000313" key="4">
    <source>
        <dbReference type="EnsemblMetazoa" id="CLYHEMP004792.1"/>
    </source>
</evidence>
<dbReference type="InterPro" id="IPR020849">
    <property type="entry name" value="Small_GTPase_Ras-type"/>
</dbReference>
<dbReference type="RefSeq" id="XP_066933273.1">
    <property type="nucleotide sequence ID" value="XM_067077172.1"/>
</dbReference>
<dbReference type="EnsemblMetazoa" id="CLYHEMT004792.1">
    <property type="protein sequence ID" value="CLYHEMP004792.1"/>
    <property type="gene ID" value="CLYHEMG004792"/>
</dbReference>
<dbReference type="AlphaFoldDB" id="A0A7M5WJJ1"/>
<dbReference type="NCBIfam" id="TIGR00231">
    <property type="entry name" value="small_GTP"/>
    <property type="match status" value="1"/>
</dbReference>
<dbReference type="PRINTS" id="PR00449">
    <property type="entry name" value="RASTRNSFRMNG"/>
</dbReference>
<feature type="compositionally biased region" description="Polar residues" evidence="3">
    <location>
        <begin position="260"/>
        <end position="270"/>
    </location>
</feature>
<dbReference type="Gene3D" id="3.40.50.300">
    <property type="entry name" value="P-loop containing nucleotide triphosphate hydrolases"/>
    <property type="match status" value="1"/>
</dbReference>
<sequence>MASRSRKNSRNLNLNVRKSSYVFEYRITFLGAERVGKSAIINQFVEKDFLRHYQPTAEDHLTHVVEHRGNMCVCLLVDTAGSDDFPAMRKLSVTKGNAFIVTYSINDRKSYERAKKFIDEIKEVKEKSAEVKIVLVGNKNDLESDRQVPYTEALSFAANLHEGNVITAFVESSAKDYESVTEIIQKLLNMFIPPPPLIEVPVLKDDKRKLSLSKKLRASYRRTSAKQTLNRQLSAPVSIDTNNNNESFSDSEVTPVTPMSPESNRIITSQKRGRADSTPIVKVPQLLFEQSSSPESTSTPKHSRRLASRRTSSPLHPMCIQEIGDPVLISHSLTLNGYALPLQKTRSNSTRSDSSNDSGVSDDCSPEMPKKFNAGRRASLPVHNTQPLYAHGGRRASISEKMKGMFRKKSSSELM</sequence>
<dbReference type="GO" id="GO:0005525">
    <property type="term" value="F:GTP binding"/>
    <property type="evidence" value="ECO:0007669"/>
    <property type="project" value="UniProtKB-KW"/>
</dbReference>
<feature type="compositionally biased region" description="Polar residues" evidence="3">
    <location>
        <begin position="225"/>
        <end position="254"/>
    </location>
</feature>
<keyword evidence="2" id="KW-0342">GTP-binding</keyword>
<dbReference type="Proteomes" id="UP000594262">
    <property type="component" value="Unplaced"/>
</dbReference>
<evidence type="ECO:0000256" key="3">
    <source>
        <dbReference type="SAM" id="MobiDB-lite"/>
    </source>
</evidence>
<dbReference type="GO" id="GO:0007165">
    <property type="term" value="P:signal transduction"/>
    <property type="evidence" value="ECO:0007669"/>
    <property type="project" value="InterPro"/>
</dbReference>
<feature type="compositionally biased region" description="Low complexity" evidence="3">
    <location>
        <begin position="345"/>
        <end position="358"/>
    </location>
</feature>
<dbReference type="SMART" id="SM00173">
    <property type="entry name" value="RAS"/>
    <property type="match status" value="1"/>
</dbReference>
<evidence type="ECO:0000256" key="2">
    <source>
        <dbReference type="ARBA" id="ARBA00023134"/>
    </source>
</evidence>
<dbReference type="GeneID" id="136820938"/>
<keyword evidence="1" id="KW-0547">Nucleotide-binding</keyword>
<dbReference type="SMART" id="SM00175">
    <property type="entry name" value="RAB"/>
    <property type="match status" value="1"/>
</dbReference>
<dbReference type="PANTHER" id="PTHR24070">
    <property type="entry name" value="RAS, DI-RAS, AND RHEB FAMILY MEMBERS OF SMALL GTPASE SUPERFAMILY"/>
    <property type="match status" value="1"/>
</dbReference>
<evidence type="ECO:0000313" key="5">
    <source>
        <dbReference type="Proteomes" id="UP000594262"/>
    </source>
</evidence>